<sequence length="427" mass="46162">MLRFIAWLGLVGSLIAAVTIAKIHRDPGSIVVDWRVVKEPPIEVRVESPSRGRIARKITAPGVVEPVEEVKIGSQMLGRVVAVNVKEGDVVKASDVLVKLDDTDSNARLLSSQARFDRLRAAITQAEDDLAKANRDEAQHGRLAGRGYSTPTELADARTHVHKAEAALQMSRRELLESEALKTISLEEVKRTEIRAPIDGVVAGLSVRVGEVVIAGTMNLPGTIMMTITDPTRMRVSADVEESDIPLVQPGQASHVYLQSDGRTAFEGVVEKITAKGRKSGESVGFETQVRVDHPPPSLRAGMSATVEIEVSRTADALGVPSHAVVHRRRKDLPNTPAVRAWAERNTRSPGERARDAESRYVKVAFVVEGGVARARPVELGLTDEFRVEILAGVTAGEQVVVAPFRALDQLTDGQSVHVVSDAEDSL</sequence>
<organism evidence="3 4">
    <name type="scientific">Paludisphaera borealis</name>
    <dbReference type="NCBI Taxonomy" id="1387353"/>
    <lineage>
        <taxon>Bacteria</taxon>
        <taxon>Pseudomonadati</taxon>
        <taxon>Planctomycetota</taxon>
        <taxon>Planctomycetia</taxon>
        <taxon>Isosphaerales</taxon>
        <taxon>Isosphaeraceae</taxon>
        <taxon>Paludisphaera</taxon>
    </lineage>
</organism>
<comment type="similarity">
    <text evidence="1">Belongs to the membrane fusion protein (MFP) (TC 8.A.1) family.</text>
</comment>
<dbReference type="Gene3D" id="1.10.287.470">
    <property type="entry name" value="Helix hairpin bin"/>
    <property type="match status" value="1"/>
</dbReference>
<dbReference type="PANTHER" id="PTHR30469:SF15">
    <property type="entry name" value="HLYD FAMILY OF SECRETION PROTEINS"/>
    <property type="match status" value="1"/>
</dbReference>
<evidence type="ECO:0000256" key="1">
    <source>
        <dbReference type="ARBA" id="ARBA00009477"/>
    </source>
</evidence>
<dbReference type="KEGG" id="pbor:BSF38_03883"/>
<evidence type="ECO:0000313" key="4">
    <source>
        <dbReference type="Proteomes" id="UP000186309"/>
    </source>
</evidence>
<accession>A0A1U7CTS7</accession>
<gene>
    <name evidence="3" type="primary">macA_8</name>
    <name evidence="3" type="ORF">BSF38_03883</name>
</gene>
<dbReference type="InterPro" id="IPR006143">
    <property type="entry name" value="RND_pump_MFP"/>
</dbReference>
<dbReference type="NCBIfam" id="TIGR01730">
    <property type="entry name" value="RND_mfp"/>
    <property type="match status" value="1"/>
</dbReference>
<dbReference type="EMBL" id="CP019082">
    <property type="protein sequence ID" value="APW62344.1"/>
    <property type="molecule type" value="Genomic_DNA"/>
</dbReference>
<dbReference type="Gene3D" id="2.40.30.170">
    <property type="match status" value="1"/>
</dbReference>
<dbReference type="AlphaFoldDB" id="A0A1U7CTS7"/>
<keyword evidence="4" id="KW-1185">Reference proteome</keyword>
<dbReference type="InterPro" id="IPR058625">
    <property type="entry name" value="MdtA-like_BSH"/>
</dbReference>
<dbReference type="GO" id="GO:0015562">
    <property type="term" value="F:efflux transmembrane transporter activity"/>
    <property type="evidence" value="ECO:0007669"/>
    <property type="project" value="TreeGrafter"/>
</dbReference>
<dbReference type="OrthoDB" id="234983at2"/>
<dbReference type="GO" id="GO:1990281">
    <property type="term" value="C:efflux pump complex"/>
    <property type="evidence" value="ECO:0007669"/>
    <property type="project" value="TreeGrafter"/>
</dbReference>
<proteinExistence type="inferred from homology"/>
<protein>
    <submittedName>
        <fullName evidence="3">Macrolide export protein MacA</fullName>
    </submittedName>
</protein>
<dbReference type="Gene3D" id="2.40.420.20">
    <property type="match status" value="1"/>
</dbReference>
<dbReference type="SUPFAM" id="SSF111369">
    <property type="entry name" value="HlyD-like secretion proteins"/>
    <property type="match status" value="1"/>
</dbReference>
<dbReference type="STRING" id="1387353.BSF38_03883"/>
<evidence type="ECO:0000313" key="3">
    <source>
        <dbReference type="EMBL" id="APW62344.1"/>
    </source>
</evidence>
<feature type="domain" description="Multidrug resistance protein MdtA-like barrel-sandwich hybrid" evidence="2">
    <location>
        <begin position="69"/>
        <end position="218"/>
    </location>
</feature>
<evidence type="ECO:0000259" key="2">
    <source>
        <dbReference type="Pfam" id="PF25917"/>
    </source>
</evidence>
<dbReference type="Gene3D" id="2.40.50.100">
    <property type="match status" value="1"/>
</dbReference>
<dbReference type="Pfam" id="PF25917">
    <property type="entry name" value="BSH_RND"/>
    <property type="match status" value="1"/>
</dbReference>
<name>A0A1U7CTS7_9BACT</name>
<reference evidence="4" key="1">
    <citation type="submission" date="2016-12" db="EMBL/GenBank/DDBJ databases">
        <title>Comparative genomics of four Isosphaeraceae planctomycetes: a common pool of plasmids and glycoside hydrolase genes.</title>
        <authorList>
            <person name="Ivanova A."/>
        </authorList>
    </citation>
    <scope>NUCLEOTIDE SEQUENCE [LARGE SCALE GENOMIC DNA]</scope>
    <source>
        <strain evidence="4">PX4</strain>
    </source>
</reference>
<dbReference type="PANTHER" id="PTHR30469">
    <property type="entry name" value="MULTIDRUG RESISTANCE PROTEIN MDTA"/>
    <property type="match status" value="1"/>
</dbReference>
<dbReference type="Proteomes" id="UP000186309">
    <property type="component" value="Chromosome"/>
</dbReference>
<dbReference type="RefSeq" id="WP_083713085.1">
    <property type="nucleotide sequence ID" value="NZ_CP019082.1"/>
</dbReference>